<dbReference type="InterPro" id="IPR005338">
    <property type="entry name" value="Anhydro_N_Ac-Mur_kinase"/>
</dbReference>
<comment type="catalytic activity">
    <reaction evidence="1">
        <text>1,6-anhydro-N-acetyl-beta-muramate + ATP + H2O = N-acetyl-D-muramate 6-phosphate + ADP + H(+)</text>
        <dbReference type="Rhea" id="RHEA:24952"/>
        <dbReference type="ChEBI" id="CHEBI:15377"/>
        <dbReference type="ChEBI" id="CHEBI:15378"/>
        <dbReference type="ChEBI" id="CHEBI:30616"/>
        <dbReference type="ChEBI" id="CHEBI:58690"/>
        <dbReference type="ChEBI" id="CHEBI:58722"/>
        <dbReference type="ChEBI" id="CHEBI:456216"/>
        <dbReference type="EC" id="2.7.1.170"/>
    </reaction>
</comment>
<dbReference type="Pfam" id="PF03702">
    <property type="entry name" value="AnmK"/>
    <property type="match status" value="1"/>
</dbReference>
<keyword evidence="1" id="KW-0547">Nucleotide-binding</keyword>
<comment type="pathway">
    <text evidence="1">Cell wall biogenesis; peptidoglycan recycling.</text>
</comment>
<evidence type="ECO:0000313" key="3">
    <source>
        <dbReference type="Proteomes" id="UP000645257"/>
    </source>
</evidence>
<dbReference type="PANTHER" id="PTHR30605:SF0">
    <property type="entry name" value="ANHYDRO-N-ACETYLMURAMIC ACID KINASE"/>
    <property type="match status" value="1"/>
</dbReference>
<protein>
    <recommendedName>
        <fullName evidence="1">Anhydro-N-acetylmuramic acid kinase</fullName>
        <ecNumber evidence="1">2.7.1.170</ecNumber>
    </recommendedName>
    <alternativeName>
        <fullName evidence="1">AnhMurNAc kinase</fullName>
    </alternativeName>
</protein>
<dbReference type="EMBL" id="BMYX01000017">
    <property type="protein sequence ID" value="GGY22450.1"/>
    <property type="molecule type" value="Genomic_DNA"/>
</dbReference>
<keyword evidence="1" id="KW-0067">ATP-binding</keyword>
<comment type="caution">
    <text evidence="2">The sequence shown here is derived from an EMBL/GenBank/DDBJ whole genome shotgun (WGS) entry which is preliminary data.</text>
</comment>
<comment type="pathway">
    <text evidence="1">Amino-sugar metabolism; 1,6-anhydro-N-acetylmuramate degradation.</text>
</comment>
<dbReference type="SUPFAM" id="SSF53067">
    <property type="entry name" value="Actin-like ATPase domain"/>
    <property type="match status" value="1"/>
</dbReference>
<dbReference type="GO" id="GO:0005524">
    <property type="term" value="F:ATP binding"/>
    <property type="evidence" value="ECO:0007669"/>
    <property type="project" value="UniProtKB-UniRule"/>
</dbReference>
<accession>A0A918UAJ9</accession>
<dbReference type="Gene3D" id="3.30.420.40">
    <property type="match status" value="2"/>
</dbReference>
<dbReference type="RefSeq" id="WP_189535344.1">
    <property type="nucleotide sequence ID" value="NZ_BMYX01000017.1"/>
</dbReference>
<dbReference type="HAMAP" id="MF_01270">
    <property type="entry name" value="AnhMurNAc_kinase"/>
    <property type="match status" value="1"/>
</dbReference>
<keyword evidence="1" id="KW-0119">Carbohydrate metabolism</keyword>
<dbReference type="Proteomes" id="UP000645257">
    <property type="component" value="Unassembled WGS sequence"/>
</dbReference>
<dbReference type="PANTHER" id="PTHR30605">
    <property type="entry name" value="ANHYDRO-N-ACETYLMURAMIC ACID KINASE"/>
    <property type="match status" value="1"/>
</dbReference>
<dbReference type="EC" id="2.7.1.170" evidence="1"/>
<dbReference type="GO" id="GO:0016773">
    <property type="term" value="F:phosphotransferase activity, alcohol group as acceptor"/>
    <property type="evidence" value="ECO:0007669"/>
    <property type="project" value="UniProtKB-UniRule"/>
</dbReference>
<keyword evidence="1 2" id="KW-0418">Kinase</keyword>
<evidence type="ECO:0000313" key="2">
    <source>
        <dbReference type="EMBL" id="GGY22450.1"/>
    </source>
</evidence>
<sequence>MSGFFIGLMSGTSLDGVDAVLVDIAENGALSVRHEVSLPYDEALRADILSLQPSGPDELDRANRLANRLARLYARAAEALLASSPLPKARIRAIGCHGQTVRHAPHHGYTIQLCNLALLAELTGIDVIGDFRSRDIAAGGQGAPLVPAFHEAVFGHPGEARAILNLGGIANWSLLVPGKAPGGFDCGPANMLMDAWIHRHQGVEYDEDGAWAASGVVHEPLLARLLSDPFFRLSPPKSTGRELFDLPWLDTHLARLPAIAPVDVQATLCELTARSAAQALRDAAPQTRAVYLCGGGARNGHLRSRIAALLDNIAVATTDEIGMPAHQVEAAAFAWLAARCLERLPGNLPSVTGAAGPRVLGAIHPA</sequence>
<dbReference type="NCBIfam" id="NF007139">
    <property type="entry name" value="PRK09585.1-3"/>
    <property type="match status" value="1"/>
</dbReference>
<gene>
    <name evidence="1 2" type="primary">anmK</name>
    <name evidence="2" type="ORF">GCM10011289_27790</name>
</gene>
<dbReference type="GO" id="GO:0006040">
    <property type="term" value="P:amino sugar metabolic process"/>
    <property type="evidence" value="ECO:0007669"/>
    <property type="project" value="InterPro"/>
</dbReference>
<reference evidence="2" key="2">
    <citation type="submission" date="2020-09" db="EMBL/GenBank/DDBJ databases">
        <authorList>
            <person name="Sun Q."/>
            <person name="Kim S."/>
        </authorList>
    </citation>
    <scope>NUCLEOTIDE SEQUENCE</scope>
    <source>
        <strain evidence="2">KCTC 32182</strain>
    </source>
</reference>
<comment type="similarity">
    <text evidence="1">Belongs to the anhydro-N-acetylmuramic acid kinase family.</text>
</comment>
<dbReference type="CDD" id="cd24050">
    <property type="entry name" value="ASKHA_NBD_ANMK"/>
    <property type="match status" value="1"/>
</dbReference>
<evidence type="ECO:0000256" key="1">
    <source>
        <dbReference type="HAMAP-Rule" id="MF_01270"/>
    </source>
</evidence>
<name>A0A918UAJ9_9NEIS</name>
<keyword evidence="1" id="KW-0808">Transferase</keyword>
<organism evidence="2 3">
    <name type="scientific">Paludibacterium paludis</name>
    <dbReference type="NCBI Taxonomy" id="1225769"/>
    <lineage>
        <taxon>Bacteria</taxon>
        <taxon>Pseudomonadati</taxon>
        <taxon>Pseudomonadota</taxon>
        <taxon>Betaproteobacteria</taxon>
        <taxon>Neisseriales</taxon>
        <taxon>Chromobacteriaceae</taxon>
        <taxon>Paludibacterium</taxon>
    </lineage>
</organism>
<dbReference type="GO" id="GO:0097175">
    <property type="term" value="P:1,6-anhydro-N-acetyl-beta-muramic acid catabolic process"/>
    <property type="evidence" value="ECO:0007669"/>
    <property type="project" value="UniProtKB-UniRule"/>
</dbReference>
<keyword evidence="3" id="KW-1185">Reference proteome</keyword>
<reference evidence="2" key="1">
    <citation type="journal article" date="2014" name="Int. J. Syst. Evol. Microbiol.">
        <title>Complete genome sequence of Corynebacterium casei LMG S-19264T (=DSM 44701T), isolated from a smear-ripened cheese.</title>
        <authorList>
            <consortium name="US DOE Joint Genome Institute (JGI-PGF)"/>
            <person name="Walter F."/>
            <person name="Albersmeier A."/>
            <person name="Kalinowski J."/>
            <person name="Ruckert C."/>
        </authorList>
    </citation>
    <scope>NUCLEOTIDE SEQUENCE</scope>
    <source>
        <strain evidence="2">KCTC 32182</strain>
    </source>
</reference>
<dbReference type="GO" id="GO:0016301">
    <property type="term" value="F:kinase activity"/>
    <property type="evidence" value="ECO:0007669"/>
    <property type="project" value="UniProtKB-KW"/>
</dbReference>
<proteinExistence type="inferred from homology"/>
<dbReference type="GO" id="GO:0009254">
    <property type="term" value="P:peptidoglycan turnover"/>
    <property type="evidence" value="ECO:0007669"/>
    <property type="project" value="UniProtKB-UniRule"/>
</dbReference>
<feature type="binding site" evidence="1">
    <location>
        <begin position="11"/>
        <end position="18"/>
    </location>
    <ligand>
        <name>ATP</name>
        <dbReference type="ChEBI" id="CHEBI:30616"/>
    </ligand>
</feature>
<dbReference type="AlphaFoldDB" id="A0A918UAJ9"/>
<comment type="function">
    <text evidence="1">Catalyzes the specific phosphorylation of 1,6-anhydro-N-acetylmuramic acid (anhMurNAc) with the simultaneous cleavage of the 1,6-anhydro ring, generating MurNAc-6-P. Is required for the utilization of anhMurNAc either imported from the medium or derived from its own cell wall murein, and thus plays a role in cell wall recycling.</text>
</comment>
<dbReference type="InterPro" id="IPR043129">
    <property type="entry name" value="ATPase_NBD"/>
</dbReference>